<gene>
    <name evidence="2" type="ORF">F7Q91_03325</name>
</gene>
<evidence type="ECO:0000313" key="3">
    <source>
        <dbReference type="Proteomes" id="UP000423756"/>
    </source>
</evidence>
<dbReference type="EMBL" id="VZPX01000004">
    <property type="protein sequence ID" value="KAB0482453.1"/>
    <property type="molecule type" value="Genomic_DNA"/>
</dbReference>
<feature type="region of interest" description="Disordered" evidence="1">
    <location>
        <begin position="115"/>
        <end position="139"/>
    </location>
</feature>
<proteinExistence type="predicted"/>
<sequence>MNLKDLKSAFSQFTKLELSTSKKREQGYNELIQNIVAIRSSCIPPQVLSAFDTTPFNQLPTLLDRINADPLASSDLRLKISVTEKEQNRDLSKLNLVMVQDTIQSSKRWQNIREVAPANKPDTTITKKGKLSDGPSFER</sequence>
<evidence type="ECO:0000256" key="1">
    <source>
        <dbReference type="SAM" id="MobiDB-lite"/>
    </source>
</evidence>
<accession>A0A7V7NX96</accession>
<name>A0A7V7NX96_9VIBR</name>
<dbReference type="RefSeq" id="WP_137406570.1">
    <property type="nucleotide sequence ID" value="NZ_AP025467.1"/>
</dbReference>
<organism evidence="2 3">
    <name type="scientific">Vibrio chagasii</name>
    <dbReference type="NCBI Taxonomy" id="170679"/>
    <lineage>
        <taxon>Bacteria</taxon>
        <taxon>Pseudomonadati</taxon>
        <taxon>Pseudomonadota</taxon>
        <taxon>Gammaproteobacteria</taxon>
        <taxon>Vibrionales</taxon>
        <taxon>Vibrionaceae</taxon>
        <taxon>Vibrio</taxon>
    </lineage>
</organism>
<dbReference type="GeneID" id="77344688"/>
<evidence type="ECO:0000313" key="2">
    <source>
        <dbReference type="EMBL" id="KAB0482453.1"/>
    </source>
</evidence>
<comment type="caution">
    <text evidence="2">The sequence shown here is derived from an EMBL/GenBank/DDBJ whole genome shotgun (WGS) entry which is preliminary data.</text>
</comment>
<reference evidence="2 3" key="1">
    <citation type="submission" date="2019-09" db="EMBL/GenBank/DDBJ databases">
        <title>Draft genome sequences of 48 bacterial type strains from the CCUG.</title>
        <authorList>
            <person name="Tunovic T."/>
            <person name="Pineiro-Iglesias B."/>
            <person name="Unosson C."/>
            <person name="Inganas E."/>
            <person name="Ohlen M."/>
            <person name="Cardew S."/>
            <person name="Jensie-Markopoulos S."/>
            <person name="Salva-Serra F."/>
            <person name="Jaen-Luchoro D."/>
            <person name="Karlsson R."/>
            <person name="Svensson-Stadler L."/>
            <person name="Chun J."/>
            <person name="Moore E."/>
        </authorList>
    </citation>
    <scope>NUCLEOTIDE SEQUENCE [LARGE SCALE GENOMIC DNA]</scope>
    <source>
        <strain evidence="2 3">CCUG 48643</strain>
    </source>
</reference>
<protein>
    <submittedName>
        <fullName evidence="2">Uncharacterized protein</fullName>
    </submittedName>
</protein>
<dbReference type="Proteomes" id="UP000423756">
    <property type="component" value="Unassembled WGS sequence"/>
</dbReference>
<dbReference type="AlphaFoldDB" id="A0A7V7NX96"/>